<name>A0ABN7AIU9_9HEMI</name>
<dbReference type="Proteomes" id="UP001307889">
    <property type="component" value="Chromosome 3"/>
</dbReference>
<protein>
    <recommendedName>
        <fullName evidence="3">MICOS complex subunit MIC13</fullName>
    </recommendedName>
</protein>
<keyword evidence="2" id="KW-1185">Reference proteome</keyword>
<evidence type="ECO:0000313" key="1">
    <source>
        <dbReference type="EMBL" id="BES92186.1"/>
    </source>
</evidence>
<dbReference type="EMBL" id="AP028911">
    <property type="protein sequence ID" value="BES92186.1"/>
    <property type="molecule type" value="Genomic_DNA"/>
</dbReference>
<gene>
    <name evidence="1" type="ORF">NTJ_04993</name>
</gene>
<sequence>MSCKRCQTINLAKVSIESLRCNANKLQNVPAGAGQIGKCEQPGSRYVPPPPRNIRPAKIQVCRPRAVDFVHPPVPCICPPCPICPSPAEQIRRLIGFTIKFGIFYFLFETSTRGEIWGNPDGSAKAIANLSNSISSFSSNADFKDSNAPRNVALLHVDKVKYTMATIWDKAIVSVFKWTVGMPLQIAHDFYATLEESLVGSDEGDDESHVDETAK</sequence>
<evidence type="ECO:0008006" key="3">
    <source>
        <dbReference type="Google" id="ProtNLM"/>
    </source>
</evidence>
<evidence type="ECO:0000313" key="2">
    <source>
        <dbReference type="Proteomes" id="UP001307889"/>
    </source>
</evidence>
<proteinExistence type="predicted"/>
<reference evidence="1 2" key="1">
    <citation type="submission" date="2023-09" db="EMBL/GenBank/DDBJ databases">
        <title>Nesidiocoris tenuis whole genome shotgun sequence.</title>
        <authorList>
            <person name="Shibata T."/>
            <person name="Shimoda M."/>
            <person name="Kobayashi T."/>
            <person name="Uehara T."/>
        </authorList>
    </citation>
    <scope>NUCLEOTIDE SEQUENCE [LARGE SCALE GENOMIC DNA]</scope>
    <source>
        <strain evidence="1 2">Japan</strain>
    </source>
</reference>
<accession>A0ABN7AIU9</accession>
<organism evidence="1 2">
    <name type="scientific">Nesidiocoris tenuis</name>
    <dbReference type="NCBI Taxonomy" id="355587"/>
    <lineage>
        <taxon>Eukaryota</taxon>
        <taxon>Metazoa</taxon>
        <taxon>Ecdysozoa</taxon>
        <taxon>Arthropoda</taxon>
        <taxon>Hexapoda</taxon>
        <taxon>Insecta</taxon>
        <taxon>Pterygota</taxon>
        <taxon>Neoptera</taxon>
        <taxon>Paraneoptera</taxon>
        <taxon>Hemiptera</taxon>
        <taxon>Heteroptera</taxon>
        <taxon>Panheteroptera</taxon>
        <taxon>Cimicomorpha</taxon>
        <taxon>Miridae</taxon>
        <taxon>Dicyphina</taxon>
        <taxon>Nesidiocoris</taxon>
    </lineage>
</organism>